<keyword evidence="2" id="KW-1185">Reference proteome</keyword>
<evidence type="ECO:0000313" key="2">
    <source>
        <dbReference type="Proteomes" id="UP001617669"/>
    </source>
</evidence>
<gene>
    <name evidence="1" type="ORF">ACIKP9_05935</name>
</gene>
<dbReference type="SUPFAM" id="SSF56112">
    <property type="entry name" value="Protein kinase-like (PK-like)"/>
    <property type="match status" value="1"/>
</dbReference>
<name>A0ABW8GKT6_9PROT</name>
<comment type="caution">
    <text evidence="1">The sequence shown here is derived from an EMBL/GenBank/DDBJ whole genome shotgun (WGS) entry which is preliminary data.</text>
</comment>
<proteinExistence type="predicted"/>
<reference evidence="1 2" key="1">
    <citation type="submission" date="2024-11" db="EMBL/GenBank/DDBJ databases">
        <authorList>
            <person name="Kaparullina E.N."/>
            <person name="Delegan Y.A."/>
            <person name="Doronina N.V."/>
        </authorList>
    </citation>
    <scope>NUCLEOTIDE SEQUENCE [LARGE SCALE GENOMIC DNA]</scope>
    <source>
        <strain evidence="1 2">7sh_L</strain>
    </source>
</reference>
<accession>A0ABW8GKT6</accession>
<dbReference type="RefSeq" id="WP_400880525.1">
    <property type="nucleotide sequence ID" value="NZ_JBIWXY010000001.1"/>
</dbReference>
<sequence length="229" mass="26509">MLIPRLKIRNSHLLTPEDFAQLSLNAKVLERDERGVKVLQMGNGNILKVFRVRRTLSLARFYSYARHFCRNADKLKQLGIPTVEIVQLFHFEDSTNTAVIYRPLLGQTLRQLSMLGLIDQTLMENFGHFVARLHQHGIHFRSLHFGNVVKTTDGALGLIDIADLKIYRHRLGSWHRMRNFQHLQRYPQEWMALSQAERQAFADGYFSTAQLPSKIASALRLKLKFLSEA</sequence>
<protein>
    <submittedName>
        <fullName evidence="1">Toluene tolerance protein</fullName>
    </submittedName>
</protein>
<dbReference type="EMBL" id="JBIWXY010000001">
    <property type="protein sequence ID" value="MFJ5445764.1"/>
    <property type="molecule type" value="Genomic_DNA"/>
</dbReference>
<organism evidence="1 2">
    <name type="scientific">Methylobacillus methanolivorans</name>
    <dbReference type="NCBI Taxonomy" id="1848927"/>
    <lineage>
        <taxon>Bacteria</taxon>
        <taxon>Pseudomonadati</taxon>
        <taxon>Pseudomonadota</taxon>
        <taxon>Betaproteobacteria</taxon>
        <taxon>Nitrosomonadales</taxon>
        <taxon>Methylophilaceae</taxon>
        <taxon>Methylobacillus</taxon>
    </lineage>
</organism>
<dbReference type="Proteomes" id="UP001617669">
    <property type="component" value="Unassembled WGS sequence"/>
</dbReference>
<evidence type="ECO:0000313" key="1">
    <source>
        <dbReference type="EMBL" id="MFJ5445764.1"/>
    </source>
</evidence>
<dbReference type="InterPro" id="IPR011009">
    <property type="entry name" value="Kinase-like_dom_sf"/>
</dbReference>